<gene>
    <name evidence="3" type="ORF">JWS13_01280</name>
</gene>
<sequence length="277" mass="31069">MVDELSLRLVPDALWEIVEPLIPPFVARPQGGGSAPADDRAVFTAIVYVLTSGCAWRHLPPSFGVTVPTAHRRFSAWVRDGVFEKLHREVLDQLGSAGELDWTAAILDAASVRAKRKGSLTGPSPVDRGKKGSKIHVLSETNGIPLVVGVTGANTHDSTMLQPMVAALPATKSRRGPRRRKPGKLRADKGYDYDIHRRWLRERGIVPRIARRGIERNDRLGRYRWKIERTIAWLTGYRRMTIRYERYGEHFAGFLHLAAALTCFKKTSHMRHALSSP</sequence>
<dbReference type="PANTHER" id="PTHR30007">
    <property type="entry name" value="PHP DOMAIN PROTEIN"/>
    <property type="match status" value="1"/>
</dbReference>
<dbReference type="Pfam" id="PF01609">
    <property type="entry name" value="DDE_Tnp_1"/>
    <property type="match status" value="1"/>
</dbReference>
<dbReference type="InterPro" id="IPR025161">
    <property type="entry name" value="IS402-like_dom"/>
</dbReference>
<name>A0A974ZRE4_9NOCA</name>
<evidence type="ECO:0000313" key="3">
    <source>
        <dbReference type="EMBL" id="QSE87327.1"/>
    </source>
</evidence>
<dbReference type="Pfam" id="PF13340">
    <property type="entry name" value="DUF4096"/>
    <property type="match status" value="1"/>
</dbReference>
<organism evidence="3 4">
    <name type="scientific">Rhodococcus pseudokoreensis</name>
    <dbReference type="NCBI Taxonomy" id="2811421"/>
    <lineage>
        <taxon>Bacteria</taxon>
        <taxon>Bacillati</taxon>
        <taxon>Actinomycetota</taxon>
        <taxon>Actinomycetes</taxon>
        <taxon>Mycobacteriales</taxon>
        <taxon>Nocardiaceae</taxon>
        <taxon>Rhodococcus</taxon>
    </lineage>
</organism>
<protein>
    <submittedName>
        <fullName evidence="3">IS5 family transposase</fullName>
    </submittedName>
</protein>
<evidence type="ECO:0000313" key="4">
    <source>
        <dbReference type="Proteomes" id="UP000662986"/>
    </source>
</evidence>
<keyword evidence="3" id="KW-0614">Plasmid</keyword>
<reference evidence="3 4" key="2">
    <citation type="journal article" date="2022" name="Arch. Microbiol.">
        <title>Rhodococcus pseudokoreensis sp. nov. isolated from the rhizosphere of young M26 apple rootstocks.</title>
        <authorList>
            <person name="Kampfer P."/>
            <person name="Glaeser S.P."/>
            <person name="Blom J."/>
            <person name="Wolf J."/>
            <person name="Benning S."/>
            <person name="Schloter M."/>
            <person name="Neumann-Schaal M."/>
        </authorList>
    </citation>
    <scope>NUCLEOTIDE SEQUENCE [LARGE SCALE GENOMIC DNA]</scope>
    <source>
        <strain evidence="3 4">R79</strain>
    </source>
</reference>
<dbReference type="PANTHER" id="PTHR30007:SF1">
    <property type="entry name" value="BLR1914 PROTEIN"/>
    <property type="match status" value="1"/>
</dbReference>
<dbReference type="InterPro" id="IPR002559">
    <property type="entry name" value="Transposase_11"/>
</dbReference>
<reference evidence="3 4" key="1">
    <citation type="journal article" date="2021" name="Microbiol. Resour. Announc.">
        <title>Complete Genome Sequences of Two Rhodococcus sp. Strains with Large and Linear Chromosomes, Isolated from Apple Rhizosphere.</title>
        <authorList>
            <person name="Benning S."/>
            <person name="Brugnone N."/>
            <person name="Siani R."/>
            <person name="Kublik S."/>
            <person name="Schloter M."/>
            <person name="Rad V."/>
        </authorList>
    </citation>
    <scope>NUCLEOTIDE SEQUENCE [LARGE SCALE GENOMIC DNA]</scope>
    <source>
        <strain evidence="3 4">R79</strain>
    </source>
</reference>
<keyword evidence="4" id="KW-1185">Reference proteome</keyword>
<dbReference type="EMBL" id="CP070614">
    <property type="protein sequence ID" value="QSE87327.1"/>
    <property type="molecule type" value="Genomic_DNA"/>
</dbReference>
<feature type="domain" description="Insertion element IS402-like" evidence="2">
    <location>
        <begin position="11"/>
        <end position="87"/>
    </location>
</feature>
<evidence type="ECO:0000259" key="1">
    <source>
        <dbReference type="Pfam" id="PF01609"/>
    </source>
</evidence>
<dbReference type="NCBIfam" id="NF033580">
    <property type="entry name" value="transpos_IS5_3"/>
    <property type="match status" value="1"/>
</dbReference>
<geneLocation type="plasmid" evidence="3 4">
    <name>unnamed5</name>
</geneLocation>
<proteinExistence type="predicted"/>
<feature type="domain" description="Transposase IS4-like" evidence="1">
    <location>
        <begin position="105"/>
        <end position="261"/>
    </location>
</feature>
<dbReference type="Proteomes" id="UP000662986">
    <property type="component" value="Plasmid unnamed5"/>
</dbReference>
<evidence type="ECO:0000259" key="2">
    <source>
        <dbReference type="Pfam" id="PF13340"/>
    </source>
</evidence>
<accession>A0A974ZRE4</accession>